<dbReference type="AlphaFoldDB" id="A0A540MK67"/>
<dbReference type="PANTHER" id="PTHR14269">
    <property type="entry name" value="CDP-DIACYLGLYCEROL--GLYCEROL-3-PHOSPHATE 3-PHOSPHATIDYLTRANSFERASE-RELATED"/>
    <property type="match status" value="1"/>
</dbReference>
<dbReference type="Pfam" id="PF13242">
    <property type="entry name" value="Hydrolase_like"/>
    <property type="match status" value="1"/>
</dbReference>
<proteinExistence type="predicted"/>
<dbReference type="EMBL" id="VIEB01000240">
    <property type="protein sequence ID" value="TQD99176.1"/>
    <property type="molecule type" value="Genomic_DNA"/>
</dbReference>
<organism evidence="1 2">
    <name type="scientific">Malus baccata</name>
    <name type="common">Siberian crab apple</name>
    <name type="synonym">Pyrus baccata</name>
    <dbReference type="NCBI Taxonomy" id="106549"/>
    <lineage>
        <taxon>Eukaryota</taxon>
        <taxon>Viridiplantae</taxon>
        <taxon>Streptophyta</taxon>
        <taxon>Embryophyta</taxon>
        <taxon>Tracheophyta</taxon>
        <taxon>Spermatophyta</taxon>
        <taxon>Magnoliopsida</taxon>
        <taxon>eudicotyledons</taxon>
        <taxon>Gunneridae</taxon>
        <taxon>Pentapetalae</taxon>
        <taxon>rosids</taxon>
        <taxon>fabids</taxon>
        <taxon>Rosales</taxon>
        <taxon>Rosaceae</taxon>
        <taxon>Amygdaloideae</taxon>
        <taxon>Maleae</taxon>
        <taxon>Malus</taxon>
    </lineage>
</organism>
<accession>A0A540MK67</accession>
<dbReference type="InterPro" id="IPR006357">
    <property type="entry name" value="HAD-SF_hydro_IIA"/>
</dbReference>
<dbReference type="Proteomes" id="UP000315295">
    <property type="component" value="Unassembled WGS sequence"/>
</dbReference>
<dbReference type="InterPro" id="IPR036412">
    <property type="entry name" value="HAD-like_sf"/>
</dbReference>
<dbReference type="GO" id="GO:0046474">
    <property type="term" value="P:glycerophospholipid biosynthetic process"/>
    <property type="evidence" value="ECO:0007669"/>
    <property type="project" value="TreeGrafter"/>
</dbReference>
<evidence type="ECO:0000313" key="1">
    <source>
        <dbReference type="EMBL" id="TQD99176.1"/>
    </source>
</evidence>
<comment type="caution">
    <text evidence="1">The sequence shown here is derived from an EMBL/GenBank/DDBJ whole genome shotgun (WGS) entry which is preliminary data.</text>
</comment>
<dbReference type="GO" id="GO:0005739">
    <property type="term" value="C:mitochondrion"/>
    <property type="evidence" value="ECO:0007669"/>
    <property type="project" value="TreeGrafter"/>
</dbReference>
<evidence type="ECO:0000313" key="2">
    <source>
        <dbReference type="Proteomes" id="UP000315295"/>
    </source>
</evidence>
<gene>
    <name evidence="1" type="ORF">C1H46_015186</name>
</gene>
<dbReference type="NCBIfam" id="TIGR01456">
    <property type="entry name" value="CECR5"/>
    <property type="match status" value="1"/>
</dbReference>
<dbReference type="STRING" id="106549.A0A540MK67"/>
<protein>
    <submittedName>
        <fullName evidence="1">Uncharacterized protein</fullName>
    </submittedName>
</protein>
<dbReference type="InterPro" id="IPR023214">
    <property type="entry name" value="HAD_sf"/>
</dbReference>
<dbReference type="PANTHER" id="PTHR14269:SF4">
    <property type="entry name" value="CAT EYE SYNDROME CRITICAL REGION PROTEIN 5"/>
    <property type="match status" value="1"/>
</dbReference>
<dbReference type="FunFam" id="3.40.50.1000:FF:000137">
    <property type="entry name" value="Hydrolase family protein / HAD-superfamily protein"/>
    <property type="match status" value="1"/>
</dbReference>
<dbReference type="InterPro" id="IPR050324">
    <property type="entry name" value="CDP-alcohol_PTase-I"/>
</dbReference>
<dbReference type="InterPro" id="IPR006353">
    <property type="entry name" value="HAD-SF_hydro_IIA_CECR5"/>
</dbReference>
<keyword evidence="2" id="KW-1185">Reference proteome</keyword>
<dbReference type="Gene3D" id="3.40.50.1000">
    <property type="entry name" value="HAD superfamily/HAD-like"/>
    <property type="match status" value="2"/>
</dbReference>
<dbReference type="NCBIfam" id="TIGR01460">
    <property type="entry name" value="HAD-SF-IIA"/>
    <property type="match status" value="1"/>
</dbReference>
<dbReference type="SUPFAM" id="SSF56784">
    <property type="entry name" value="HAD-like"/>
    <property type="match status" value="1"/>
</dbReference>
<name>A0A540MK67_MALBA</name>
<sequence>MSLRILRNAWRSRNGDQLSSAFSQIIIRSFSQLSSQSTPDAFGIAFDIDGVVLRSEAPIGGSPRAFRRLYDDSGNLRIPYVFLTNGGGFSESKRALELSSLLGVKISPLQVLQGHTPFKQLVNRFENELIVAVGKGEPAAVMAEYGFKNVLSIDEYASCFENIDPLAPYKKWITKQVADQYSTVKAVAAKDLVLSQRVQAAFVVSDSVDWSRDIQVLCDILRTGGLPGRGIGHQPQLYFAHDDLAYQAAFPSERFGMGAFRIALESIFNRIHPHALEYTTFGKPNPFVFKNAELVLKQLVLSLQDKVQVLNPANASHNFKTLYMIGDNPAVDINGARQAGHPWFSILTRTGVFKGKENHAEFRADLVVDTVEEAVDFILRRECSS</sequence>
<reference evidence="1 2" key="1">
    <citation type="journal article" date="2019" name="G3 (Bethesda)">
        <title>Sequencing of a Wild Apple (Malus baccata) Genome Unravels the Differences Between Cultivated and Wild Apple Species Regarding Disease Resistance and Cold Tolerance.</title>
        <authorList>
            <person name="Chen X."/>
        </authorList>
    </citation>
    <scope>NUCLEOTIDE SEQUENCE [LARGE SCALE GENOMIC DNA]</scope>
    <source>
        <strain evidence="2">cv. Shandingzi</strain>
        <tissue evidence="1">Leaves</tissue>
    </source>
</reference>
<dbReference type="Pfam" id="PF13344">
    <property type="entry name" value="Hydrolase_6"/>
    <property type="match status" value="1"/>
</dbReference>